<evidence type="ECO:0000256" key="1">
    <source>
        <dbReference type="ARBA" id="ARBA00022729"/>
    </source>
</evidence>
<comment type="similarity">
    <text evidence="5">Belongs to the integrin alpha chain family.</text>
</comment>
<evidence type="ECO:0000256" key="4">
    <source>
        <dbReference type="PROSITE-ProRule" id="PRU00803"/>
    </source>
</evidence>
<feature type="signal peptide" evidence="5">
    <location>
        <begin position="1"/>
        <end position="25"/>
    </location>
</feature>
<dbReference type="InterPro" id="IPR013519">
    <property type="entry name" value="Int_alpha_beta-p"/>
</dbReference>
<evidence type="ECO:0000313" key="6">
    <source>
        <dbReference type="EMBL" id="KAK7085960.1"/>
    </source>
</evidence>
<evidence type="ECO:0000313" key="7">
    <source>
        <dbReference type="Proteomes" id="UP001381693"/>
    </source>
</evidence>
<dbReference type="GO" id="GO:0007229">
    <property type="term" value="P:integrin-mediated signaling pathway"/>
    <property type="evidence" value="ECO:0007669"/>
    <property type="project" value="UniProtKB-KW"/>
</dbReference>
<keyword evidence="5" id="KW-0675">Receptor</keyword>
<keyword evidence="1 5" id="KW-0732">Signal</keyword>
<evidence type="ECO:0000256" key="2">
    <source>
        <dbReference type="ARBA" id="ARBA00022737"/>
    </source>
</evidence>
<comment type="caution">
    <text evidence="6">The sequence shown here is derived from an EMBL/GenBank/DDBJ whole genome shotgun (WGS) entry which is preliminary data.</text>
</comment>
<dbReference type="GO" id="GO:0033627">
    <property type="term" value="P:cell adhesion mediated by integrin"/>
    <property type="evidence" value="ECO:0007669"/>
    <property type="project" value="TreeGrafter"/>
</dbReference>
<dbReference type="GO" id="GO:0007160">
    <property type="term" value="P:cell-matrix adhesion"/>
    <property type="evidence" value="ECO:0007669"/>
    <property type="project" value="TreeGrafter"/>
</dbReference>
<evidence type="ECO:0000256" key="5">
    <source>
        <dbReference type="RuleBase" id="RU003762"/>
    </source>
</evidence>
<feature type="repeat" description="FG-GAP" evidence="4">
    <location>
        <begin position="467"/>
        <end position="529"/>
    </location>
</feature>
<dbReference type="Pfam" id="PF01839">
    <property type="entry name" value="FG-GAP"/>
    <property type="match status" value="2"/>
</dbReference>
<dbReference type="EMBL" id="JAXCGZ010000451">
    <property type="protein sequence ID" value="KAK7085960.1"/>
    <property type="molecule type" value="Genomic_DNA"/>
</dbReference>
<dbReference type="InterPro" id="IPR000413">
    <property type="entry name" value="Integrin_alpha"/>
</dbReference>
<dbReference type="PROSITE" id="PS51470">
    <property type="entry name" value="FG_GAP"/>
    <property type="match status" value="4"/>
</dbReference>
<feature type="repeat" description="FG-GAP" evidence="4">
    <location>
        <begin position="345"/>
        <end position="403"/>
    </location>
</feature>
<dbReference type="SUPFAM" id="SSF69318">
    <property type="entry name" value="Integrin alpha N-terminal domain"/>
    <property type="match status" value="1"/>
</dbReference>
<proteinExistence type="inferred from homology"/>
<dbReference type="InterPro" id="IPR013517">
    <property type="entry name" value="FG-GAP"/>
</dbReference>
<dbReference type="GO" id="GO:0009897">
    <property type="term" value="C:external side of plasma membrane"/>
    <property type="evidence" value="ECO:0007669"/>
    <property type="project" value="TreeGrafter"/>
</dbReference>
<keyword evidence="7" id="KW-1185">Reference proteome</keyword>
<keyword evidence="3" id="KW-0325">Glycoprotein</keyword>
<feature type="repeat" description="FG-GAP" evidence="4">
    <location>
        <begin position="28"/>
        <end position="95"/>
    </location>
</feature>
<dbReference type="GO" id="GO:0098609">
    <property type="term" value="P:cell-cell adhesion"/>
    <property type="evidence" value="ECO:0007669"/>
    <property type="project" value="TreeGrafter"/>
</dbReference>
<dbReference type="InterPro" id="IPR028994">
    <property type="entry name" value="Integrin_alpha_N"/>
</dbReference>
<dbReference type="SMART" id="SM00191">
    <property type="entry name" value="Int_alpha"/>
    <property type="match status" value="4"/>
</dbReference>
<dbReference type="PANTHER" id="PTHR23220">
    <property type="entry name" value="INTEGRIN ALPHA"/>
    <property type="match status" value="1"/>
</dbReference>
<dbReference type="GO" id="GO:0008305">
    <property type="term" value="C:integrin complex"/>
    <property type="evidence" value="ECO:0007669"/>
    <property type="project" value="InterPro"/>
</dbReference>
<name>A0AAN9AFN3_HALRR</name>
<sequence length="782" mass="85761">MYVWTVTVNLLLIVTLELPHHECYGFNLWIKGSQKFEGPKESQFGFSVALWSDSTGTKRLVVGAPRSQKDLPPNFTDLRLGNIYLCNDSNLCSPHPRVPTVSLGDGSEQALSAGYTMKKYGMGFGMALSALKEDTSPLVACAPRYPRLQSDSMENRGACFLLSDDEAEPDVILPYPRPTATVKTIQDAMMGFSTTLINETDIFVVMGGPGAFYGEGSDSQPGFAEPWGSADHYQGFRERPRLSVKNSDTNFTNTQRETKPKCHTEGAVLNKPAYKTDRGSVTRITNTKEINKDDDHTYEGWQVVQGKFDGVRSAIAVSVVNYGTLKGKVKIYPKNMTRVEINPNNFLKEFLGAEVGARYGHSLGAGDFDGDSVDDLVISSPLSPVSHADVGKVLIYYEPLHRTDEPQEIFGHDAFGRFGLSVAGLGDINRDGFDDLAVGAPYGGADGKGSVYIYNGSPNGLRSEVTQVVKASEFTGGLAGFGFSLDGGIDIDHNGYPDVIIGAVESDEAVFLRSAPVVTLEGSMAFHQTQMTVDDKECFLDYAGYKRVKGVCFDMLLDFKYRSYNELSNITIEFRMVLSDQADPPQYVFKVTNDYRYSRNLTVLSVDENPTRTYVSIFAKSNRSIIGLPVQVSATAHLHPPPLRLTARAHEESFIPVPPILDPLSPTTFSASVILSCNNNKTCFSKPDMSLSAESDTLVIGEGPVNISVILDVRNDSAYEVEVTVTHPGPLKYLRVEGEGLIPECLYNRLIGITEYTKFICKFTFIEADEKVSGLLGTNHHV</sequence>
<dbReference type="PRINTS" id="PR01185">
    <property type="entry name" value="INTEGRINA"/>
</dbReference>
<feature type="repeat" description="FG-GAP" evidence="4">
    <location>
        <begin position="404"/>
        <end position="463"/>
    </location>
</feature>
<keyword evidence="5 6" id="KW-0401">Integrin</keyword>
<evidence type="ECO:0000256" key="3">
    <source>
        <dbReference type="ARBA" id="ARBA00023180"/>
    </source>
</evidence>
<dbReference type="Proteomes" id="UP001381693">
    <property type="component" value="Unassembled WGS sequence"/>
</dbReference>
<organism evidence="6 7">
    <name type="scientific">Halocaridina rubra</name>
    <name type="common">Hawaiian red shrimp</name>
    <dbReference type="NCBI Taxonomy" id="373956"/>
    <lineage>
        <taxon>Eukaryota</taxon>
        <taxon>Metazoa</taxon>
        <taxon>Ecdysozoa</taxon>
        <taxon>Arthropoda</taxon>
        <taxon>Crustacea</taxon>
        <taxon>Multicrustacea</taxon>
        <taxon>Malacostraca</taxon>
        <taxon>Eumalacostraca</taxon>
        <taxon>Eucarida</taxon>
        <taxon>Decapoda</taxon>
        <taxon>Pleocyemata</taxon>
        <taxon>Caridea</taxon>
        <taxon>Atyoidea</taxon>
        <taxon>Atyidae</taxon>
        <taxon>Halocaridina</taxon>
    </lineage>
</organism>
<feature type="chain" id="PRO_5042671873" evidence="5">
    <location>
        <begin position="26"/>
        <end position="782"/>
    </location>
</feature>
<dbReference type="Gene3D" id="2.130.10.130">
    <property type="entry name" value="Integrin alpha, N-terminal"/>
    <property type="match status" value="1"/>
</dbReference>
<keyword evidence="5" id="KW-0130">Cell adhesion</keyword>
<keyword evidence="2" id="KW-0677">Repeat</keyword>
<dbReference type="AlphaFoldDB" id="A0AAN9AFN3"/>
<comment type="subcellular location">
    <subcellularLocation>
        <location evidence="5">Membrane</location>
        <topology evidence="5">Single-pass type I membrane protein</topology>
    </subcellularLocation>
</comment>
<dbReference type="PANTHER" id="PTHR23220:SF133">
    <property type="entry name" value="INTEGRIN ALPHA-PS2"/>
    <property type="match status" value="1"/>
</dbReference>
<accession>A0AAN9AFN3</accession>
<reference evidence="6 7" key="1">
    <citation type="submission" date="2023-11" db="EMBL/GenBank/DDBJ databases">
        <title>Halocaridina rubra genome assembly.</title>
        <authorList>
            <person name="Smith C."/>
        </authorList>
    </citation>
    <scope>NUCLEOTIDE SEQUENCE [LARGE SCALE GENOMIC DNA]</scope>
    <source>
        <strain evidence="6">EP-1</strain>
        <tissue evidence="6">Whole</tissue>
    </source>
</reference>
<protein>
    <submittedName>
        <fullName evidence="6">Integrin</fullName>
    </submittedName>
</protein>
<dbReference type="GO" id="GO:0005178">
    <property type="term" value="F:integrin binding"/>
    <property type="evidence" value="ECO:0007669"/>
    <property type="project" value="TreeGrafter"/>
</dbReference>
<dbReference type="Gene3D" id="2.60.40.1460">
    <property type="entry name" value="Integrin domains. Chain A, domain 2"/>
    <property type="match status" value="1"/>
</dbReference>
<gene>
    <name evidence="6" type="primary">ITGA9</name>
    <name evidence="6" type="ORF">SK128_018383</name>
</gene>